<reference evidence="1" key="1">
    <citation type="submission" date="2018-02" db="EMBL/GenBank/DDBJ databases">
        <title>Rhizophora mucronata_Transcriptome.</title>
        <authorList>
            <person name="Meera S.P."/>
            <person name="Sreeshan A."/>
            <person name="Augustine A."/>
        </authorList>
    </citation>
    <scope>NUCLEOTIDE SEQUENCE</scope>
    <source>
        <tissue evidence="1">Leaf</tissue>
    </source>
</reference>
<dbReference type="GO" id="GO:0032259">
    <property type="term" value="P:methylation"/>
    <property type="evidence" value="ECO:0007669"/>
    <property type="project" value="UniProtKB-KW"/>
</dbReference>
<sequence length="37" mass="4396">MYQCGPSVRRYLKVQLLVPLVAVFERVIRMSKCKDRL</sequence>
<protein>
    <submittedName>
        <fullName evidence="1">Protein arginine N-methyltransferase 1.5</fullName>
    </submittedName>
</protein>
<proteinExistence type="predicted"/>
<organism evidence="1">
    <name type="scientific">Rhizophora mucronata</name>
    <name type="common">Asiatic mangrove</name>
    <dbReference type="NCBI Taxonomy" id="61149"/>
    <lineage>
        <taxon>Eukaryota</taxon>
        <taxon>Viridiplantae</taxon>
        <taxon>Streptophyta</taxon>
        <taxon>Embryophyta</taxon>
        <taxon>Tracheophyta</taxon>
        <taxon>Spermatophyta</taxon>
        <taxon>Magnoliopsida</taxon>
        <taxon>eudicotyledons</taxon>
        <taxon>Gunneridae</taxon>
        <taxon>Pentapetalae</taxon>
        <taxon>rosids</taxon>
        <taxon>fabids</taxon>
        <taxon>Malpighiales</taxon>
        <taxon>Rhizophoraceae</taxon>
        <taxon>Rhizophora</taxon>
    </lineage>
</organism>
<name>A0A2P2MP23_RHIMU</name>
<dbReference type="GO" id="GO:0008168">
    <property type="term" value="F:methyltransferase activity"/>
    <property type="evidence" value="ECO:0007669"/>
    <property type="project" value="UniProtKB-KW"/>
</dbReference>
<evidence type="ECO:0000313" key="1">
    <source>
        <dbReference type="EMBL" id="MBX31958.1"/>
    </source>
</evidence>
<keyword evidence="1" id="KW-0489">Methyltransferase</keyword>
<dbReference type="EMBL" id="GGEC01051474">
    <property type="protein sequence ID" value="MBX31958.1"/>
    <property type="molecule type" value="Transcribed_RNA"/>
</dbReference>
<accession>A0A2P2MP23</accession>
<dbReference type="AlphaFoldDB" id="A0A2P2MP23"/>
<keyword evidence="1" id="KW-0808">Transferase</keyword>